<accession>A0ABD0KBW4</accession>
<reference evidence="1 2" key="1">
    <citation type="journal article" date="2023" name="Sci. Data">
        <title>Genome assembly of the Korean intertidal mud-creeper Batillaria attramentaria.</title>
        <authorList>
            <person name="Patra A.K."/>
            <person name="Ho P.T."/>
            <person name="Jun S."/>
            <person name="Lee S.J."/>
            <person name="Kim Y."/>
            <person name="Won Y.J."/>
        </authorList>
    </citation>
    <scope>NUCLEOTIDE SEQUENCE [LARGE SCALE GENOMIC DNA]</scope>
    <source>
        <strain evidence="1">Wonlab-2016</strain>
    </source>
</reference>
<protein>
    <submittedName>
        <fullName evidence="1">Uncharacterized protein</fullName>
    </submittedName>
</protein>
<comment type="caution">
    <text evidence="1">The sequence shown here is derived from an EMBL/GenBank/DDBJ whole genome shotgun (WGS) entry which is preliminary data.</text>
</comment>
<feature type="non-terminal residue" evidence="1">
    <location>
        <position position="211"/>
    </location>
</feature>
<evidence type="ECO:0000313" key="1">
    <source>
        <dbReference type="EMBL" id="KAK7484631.1"/>
    </source>
</evidence>
<gene>
    <name evidence="1" type="ORF">BaRGS_00024157</name>
</gene>
<dbReference type="AlphaFoldDB" id="A0ABD0KBW4"/>
<keyword evidence="2" id="KW-1185">Reference proteome</keyword>
<dbReference type="Proteomes" id="UP001519460">
    <property type="component" value="Unassembled WGS sequence"/>
</dbReference>
<evidence type="ECO:0000313" key="2">
    <source>
        <dbReference type="Proteomes" id="UP001519460"/>
    </source>
</evidence>
<name>A0ABD0KBW4_9CAEN</name>
<sequence length="211" mass="23432">MTRPSFVTPTRTYVFASVFANEPLVNPSPGGFTVSQVYTPPSVWACLGPMPKYPSCFRIAVSLQPYSDQHGHCDRQRWDMTPLSSCAQVYFSLQLLVALVVYSADLLASGNRTQLTIRRAISHSYHVTMPINVYIDMSQLLGSLFPFIFITAGTDLHADRRGHNPPLLQYFSHKTSAKSADTTASVTTTGYYAFTKKLLSSFRVLFSSIAD</sequence>
<dbReference type="EMBL" id="JACVVK020000207">
    <property type="protein sequence ID" value="KAK7484631.1"/>
    <property type="molecule type" value="Genomic_DNA"/>
</dbReference>
<proteinExistence type="predicted"/>
<organism evidence="1 2">
    <name type="scientific">Batillaria attramentaria</name>
    <dbReference type="NCBI Taxonomy" id="370345"/>
    <lineage>
        <taxon>Eukaryota</taxon>
        <taxon>Metazoa</taxon>
        <taxon>Spiralia</taxon>
        <taxon>Lophotrochozoa</taxon>
        <taxon>Mollusca</taxon>
        <taxon>Gastropoda</taxon>
        <taxon>Caenogastropoda</taxon>
        <taxon>Sorbeoconcha</taxon>
        <taxon>Cerithioidea</taxon>
        <taxon>Batillariidae</taxon>
        <taxon>Batillaria</taxon>
    </lineage>
</organism>